<evidence type="ECO:0000313" key="3">
    <source>
        <dbReference type="Proteomes" id="UP000699691"/>
    </source>
</evidence>
<dbReference type="AlphaFoldDB" id="A0A955LV82"/>
<name>A0A955LV82_UNCKA</name>
<dbReference type="Pfam" id="PF06150">
    <property type="entry name" value="ChaB"/>
    <property type="match status" value="1"/>
</dbReference>
<dbReference type="Proteomes" id="UP000699691">
    <property type="component" value="Unassembled WGS sequence"/>
</dbReference>
<reference evidence="2" key="1">
    <citation type="submission" date="2020-04" db="EMBL/GenBank/DDBJ databases">
        <authorList>
            <person name="Zhang T."/>
        </authorList>
    </citation>
    <scope>NUCLEOTIDE SEQUENCE</scope>
    <source>
        <strain evidence="2">HKST-UBA02</strain>
    </source>
</reference>
<dbReference type="InterPro" id="IPR009317">
    <property type="entry name" value="ChaB"/>
</dbReference>
<organism evidence="2 3">
    <name type="scientific">candidate division WWE3 bacterium</name>
    <dbReference type="NCBI Taxonomy" id="2053526"/>
    <lineage>
        <taxon>Bacteria</taxon>
        <taxon>Katanobacteria</taxon>
    </lineage>
</organism>
<feature type="region of interest" description="Disordered" evidence="1">
    <location>
        <begin position="1"/>
        <end position="52"/>
    </location>
</feature>
<proteinExistence type="predicted"/>
<feature type="compositionally biased region" description="Basic and acidic residues" evidence="1">
    <location>
        <begin position="20"/>
        <end position="47"/>
    </location>
</feature>
<dbReference type="EMBL" id="JAGQKY010000008">
    <property type="protein sequence ID" value="MCA9397262.1"/>
    <property type="molecule type" value="Genomic_DNA"/>
</dbReference>
<evidence type="ECO:0000256" key="1">
    <source>
        <dbReference type="SAM" id="MobiDB-lite"/>
    </source>
</evidence>
<protein>
    <submittedName>
        <fullName evidence="2">ChaB family protein</fullName>
    </submittedName>
</protein>
<reference evidence="2" key="2">
    <citation type="journal article" date="2021" name="Microbiome">
        <title>Successional dynamics and alternative stable states in a saline activated sludge microbial community over 9 years.</title>
        <authorList>
            <person name="Wang Y."/>
            <person name="Ye J."/>
            <person name="Ju F."/>
            <person name="Liu L."/>
            <person name="Boyd J.A."/>
            <person name="Deng Y."/>
            <person name="Parks D.H."/>
            <person name="Jiang X."/>
            <person name="Yin X."/>
            <person name="Woodcroft B.J."/>
            <person name="Tyson G.W."/>
            <person name="Hugenholtz P."/>
            <person name="Polz M.F."/>
            <person name="Zhang T."/>
        </authorList>
    </citation>
    <scope>NUCLEOTIDE SEQUENCE</scope>
    <source>
        <strain evidence="2">HKST-UBA02</strain>
    </source>
</reference>
<dbReference type="InterPro" id="IPR037205">
    <property type="entry name" value="ChaB_sf"/>
</dbReference>
<dbReference type="SUPFAM" id="SSF140376">
    <property type="entry name" value="ChaB-like"/>
    <property type="match status" value="1"/>
</dbReference>
<sequence>MSYKNNSDLPESVRNNLPDHAQDIYREAYNSAHEEYSDPSDRKKNESLEETASKVAWSAVKNKYEKNNDTWNKK</sequence>
<feature type="compositionally biased region" description="Polar residues" evidence="1">
    <location>
        <begin position="1"/>
        <end position="15"/>
    </location>
</feature>
<evidence type="ECO:0000313" key="2">
    <source>
        <dbReference type="EMBL" id="MCA9397262.1"/>
    </source>
</evidence>
<gene>
    <name evidence="2" type="ORF">KC573_00375</name>
</gene>
<dbReference type="Gene3D" id="1.10.1740.70">
    <property type="entry name" value="ChaB"/>
    <property type="match status" value="1"/>
</dbReference>
<comment type="caution">
    <text evidence="2">The sequence shown here is derived from an EMBL/GenBank/DDBJ whole genome shotgun (WGS) entry which is preliminary data.</text>
</comment>
<accession>A0A955LV82</accession>